<name>A0A392S9H4_9FABA</name>
<comment type="caution">
    <text evidence="1">The sequence shown here is derived from an EMBL/GenBank/DDBJ whole genome shotgun (WGS) entry which is preliminary data.</text>
</comment>
<evidence type="ECO:0000313" key="1">
    <source>
        <dbReference type="EMBL" id="MCI44844.1"/>
    </source>
</evidence>
<reference evidence="1 2" key="1">
    <citation type="journal article" date="2018" name="Front. Plant Sci.">
        <title>Red Clover (Trifolium pratense) and Zigzag Clover (T. medium) - A Picture of Genomic Similarities and Differences.</title>
        <authorList>
            <person name="Dluhosova J."/>
            <person name="Istvanek J."/>
            <person name="Nedelnik J."/>
            <person name="Repkova J."/>
        </authorList>
    </citation>
    <scope>NUCLEOTIDE SEQUENCE [LARGE SCALE GENOMIC DNA]</scope>
    <source>
        <strain evidence="2">cv. 10/8</strain>
        <tissue evidence="1">Leaf</tissue>
    </source>
</reference>
<evidence type="ECO:0000313" key="2">
    <source>
        <dbReference type="Proteomes" id="UP000265520"/>
    </source>
</evidence>
<proteinExistence type="predicted"/>
<feature type="non-terminal residue" evidence="1">
    <location>
        <position position="46"/>
    </location>
</feature>
<keyword evidence="2" id="KW-1185">Reference proteome</keyword>
<dbReference type="AlphaFoldDB" id="A0A392S9H4"/>
<dbReference type="EMBL" id="LXQA010336000">
    <property type="protein sequence ID" value="MCI44844.1"/>
    <property type="molecule type" value="Genomic_DNA"/>
</dbReference>
<accession>A0A392S9H4</accession>
<organism evidence="1 2">
    <name type="scientific">Trifolium medium</name>
    <dbReference type="NCBI Taxonomy" id="97028"/>
    <lineage>
        <taxon>Eukaryota</taxon>
        <taxon>Viridiplantae</taxon>
        <taxon>Streptophyta</taxon>
        <taxon>Embryophyta</taxon>
        <taxon>Tracheophyta</taxon>
        <taxon>Spermatophyta</taxon>
        <taxon>Magnoliopsida</taxon>
        <taxon>eudicotyledons</taxon>
        <taxon>Gunneridae</taxon>
        <taxon>Pentapetalae</taxon>
        <taxon>rosids</taxon>
        <taxon>fabids</taxon>
        <taxon>Fabales</taxon>
        <taxon>Fabaceae</taxon>
        <taxon>Papilionoideae</taxon>
        <taxon>50 kb inversion clade</taxon>
        <taxon>NPAAA clade</taxon>
        <taxon>Hologalegina</taxon>
        <taxon>IRL clade</taxon>
        <taxon>Trifolieae</taxon>
        <taxon>Trifolium</taxon>
    </lineage>
</organism>
<protein>
    <submittedName>
        <fullName evidence="1">Uncharacterized protein</fullName>
    </submittedName>
</protein>
<sequence>MPSRSTGSICISKWCLENFSIERCDPFKKPVNLHAQFTRRKLRRLS</sequence>
<dbReference type="Proteomes" id="UP000265520">
    <property type="component" value="Unassembled WGS sequence"/>
</dbReference>